<gene>
    <name evidence="3" type="ORF">CBOVIS_LOCUS7638</name>
</gene>
<protein>
    <recommendedName>
        <fullName evidence="2">Laminin G domain-containing protein</fullName>
    </recommendedName>
</protein>
<dbReference type="CDD" id="cd00110">
    <property type="entry name" value="LamG"/>
    <property type="match status" value="2"/>
</dbReference>
<dbReference type="PANTHER" id="PTHR15036:SF85">
    <property type="entry name" value="SP2353, ISOFORM A"/>
    <property type="match status" value="1"/>
</dbReference>
<keyword evidence="4" id="KW-1185">Reference proteome</keyword>
<dbReference type="Pfam" id="PF00054">
    <property type="entry name" value="Laminin_G_1"/>
    <property type="match status" value="1"/>
</dbReference>
<organism evidence="3 4">
    <name type="scientific">Caenorhabditis bovis</name>
    <dbReference type="NCBI Taxonomy" id="2654633"/>
    <lineage>
        <taxon>Eukaryota</taxon>
        <taxon>Metazoa</taxon>
        <taxon>Ecdysozoa</taxon>
        <taxon>Nematoda</taxon>
        <taxon>Chromadorea</taxon>
        <taxon>Rhabditida</taxon>
        <taxon>Rhabditina</taxon>
        <taxon>Rhabditomorpha</taxon>
        <taxon>Rhabditoidea</taxon>
        <taxon>Rhabditidae</taxon>
        <taxon>Peloderinae</taxon>
        <taxon>Caenorhabditis</taxon>
    </lineage>
</organism>
<dbReference type="AlphaFoldDB" id="A0A8S1EXK5"/>
<dbReference type="SUPFAM" id="SSF49899">
    <property type="entry name" value="Concanavalin A-like lectins/glucanases"/>
    <property type="match status" value="2"/>
</dbReference>
<dbReference type="Gene3D" id="2.60.120.200">
    <property type="match status" value="2"/>
</dbReference>
<feature type="domain" description="Laminin G" evidence="2">
    <location>
        <begin position="262"/>
        <end position="439"/>
    </location>
</feature>
<dbReference type="Proteomes" id="UP000494206">
    <property type="component" value="Unassembled WGS sequence"/>
</dbReference>
<dbReference type="Pfam" id="PF02210">
    <property type="entry name" value="Laminin_G_2"/>
    <property type="match status" value="1"/>
</dbReference>
<proteinExistence type="predicted"/>
<dbReference type="OrthoDB" id="10014052at2759"/>
<dbReference type="InterPro" id="IPR013320">
    <property type="entry name" value="ConA-like_dom_sf"/>
</dbReference>
<comment type="caution">
    <text evidence="1">Lacks conserved residue(s) required for the propagation of feature annotation.</text>
</comment>
<feature type="domain" description="Laminin G" evidence="2">
    <location>
        <begin position="46"/>
        <end position="221"/>
    </location>
</feature>
<dbReference type="InterPro" id="IPR050372">
    <property type="entry name" value="Neurexin-related_CASP"/>
</dbReference>
<evidence type="ECO:0000256" key="1">
    <source>
        <dbReference type="PROSITE-ProRule" id="PRU00122"/>
    </source>
</evidence>
<evidence type="ECO:0000313" key="3">
    <source>
        <dbReference type="EMBL" id="CAB3405441.1"/>
    </source>
</evidence>
<comment type="caution">
    <text evidence="3">The sequence shown here is derived from an EMBL/GenBank/DDBJ whole genome shotgun (WGS) entry which is preliminary data.</text>
</comment>
<dbReference type="GO" id="GO:0016020">
    <property type="term" value="C:membrane"/>
    <property type="evidence" value="ECO:0007669"/>
    <property type="project" value="UniProtKB-SubCell"/>
</dbReference>
<dbReference type="SMART" id="SM00282">
    <property type="entry name" value="LamG"/>
    <property type="match status" value="2"/>
</dbReference>
<dbReference type="EMBL" id="CADEPM010000004">
    <property type="protein sequence ID" value="CAB3405441.1"/>
    <property type="molecule type" value="Genomic_DNA"/>
</dbReference>
<accession>A0A8S1EXK5</accession>
<evidence type="ECO:0000313" key="4">
    <source>
        <dbReference type="Proteomes" id="UP000494206"/>
    </source>
</evidence>
<sequence>MIADQLESIAARNVTRMISANKLATPTPSTTTTTTTKSPALSTRVWKSAHFDGTAAISHPAPGNLRSYLELSMQFRAESPTGTLFYWHASARKYLAVVIESSFVKVYASLGADTTVLRSENAVSLFHWHKLEVWRSGKGVLLKINRQNWVESEVRGQRSDDVEIGGTLSIGGFGGEYPQIIGASSGFVGCMRRIRLNSRPLILTSDVNDTSVTECTISDPCHPLGCPRSCVSPTAHSPAACACEWPSYGAKCALTSSHEISAMKFKGASHLELNDEAIMSHVTGESLDLAVNFKLANSTPPAFRQILVAAGDANHEDDFFELAVTPSRFARFSMNLGSGTVVLTHPKLIEPERWTTIEVIRKNRAVTLSVNGEDPIASLAPEGAQQLNVYRNVMVGNAPAADANTDRQGFRGCVISMRFDDVIITHPKQAKAAINIEDCMI</sequence>
<dbReference type="PROSITE" id="PS50025">
    <property type="entry name" value="LAM_G_DOMAIN"/>
    <property type="match status" value="2"/>
</dbReference>
<dbReference type="PANTHER" id="PTHR15036">
    <property type="entry name" value="PIKACHURIN-LIKE PROTEIN"/>
    <property type="match status" value="1"/>
</dbReference>
<reference evidence="3 4" key="1">
    <citation type="submission" date="2020-04" db="EMBL/GenBank/DDBJ databases">
        <authorList>
            <person name="Laetsch R D."/>
            <person name="Stevens L."/>
            <person name="Kumar S."/>
            <person name="Blaxter L. M."/>
        </authorList>
    </citation>
    <scope>NUCLEOTIDE SEQUENCE [LARGE SCALE GENOMIC DNA]</scope>
</reference>
<evidence type="ECO:0000259" key="2">
    <source>
        <dbReference type="PROSITE" id="PS50025"/>
    </source>
</evidence>
<name>A0A8S1EXK5_9PELO</name>
<dbReference type="InterPro" id="IPR001791">
    <property type="entry name" value="Laminin_G"/>
</dbReference>